<dbReference type="PROSITE" id="PS50072">
    <property type="entry name" value="CSA_PPIASE_2"/>
    <property type="match status" value="1"/>
</dbReference>
<dbReference type="HOGENOM" id="CLU_012062_38_1_1"/>
<dbReference type="GO" id="GO:0000209">
    <property type="term" value="P:protein polyubiquitination"/>
    <property type="evidence" value="ECO:0007669"/>
    <property type="project" value="TreeGrafter"/>
</dbReference>
<dbReference type="SUPFAM" id="SSF50891">
    <property type="entry name" value="Cyclophilin-like"/>
    <property type="match status" value="1"/>
</dbReference>
<accession>A0A0C9UBL9</accession>
<evidence type="ECO:0000313" key="6">
    <source>
        <dbReference type="Proteomes" id="UP000054279"/>
    </source>
</evidence>
<dbReference type="GO" id="GO:0061630">
    <property type="term" value="F:ubiquitin protein ligase activity"/>
    <property type="evidence" value="ECO:0007669"/>
    <property type="project" value="TreeGrafter"/>
</dbReference>
<reference evidence="5 6" key="1">
    <citation type="submission" date="2014-06" db="EMBL/GenBank/DDBJ databases">
        <title>Evolutionary Origins and Diversification of the Mycorrhizal Mutualists.</title>
        <authorList>
            <consortium name="DOE Joint Genome Institute"/>
            <consortium name="Mycorrhizal Genomics Consortium"/>
            <person name="Kohler A."/>
            <person name="Kuo A."/>
            <person name="Nagy L.G."/>
            <person name="Floudas D."/>
            <person name="Copeland A."/>
            <person name="Barry K.W."/>
            <person name="Cichocki N."/>
            <person name="Veneault-Fourrey C."/>
            <person name="LaButti K."/>
            <person name="Lindquist E.A."/>
            <person name="Lipzen A."/>
            <person name="Lundell T."/>
            <person name="Morin E."/>
            <person name="Murat C."/>
            <person name="Riley R."/>
            <person name="Ohm R."/>
            <person name="Sun H."/>
            <person name="Tunlid A."/>
            <person name="Henrissat B."/>
            <person name="Grigoriev I.V."/>
            <person name="Hibbett D.S."/>
            <person name="Martin F."/>
        </authorList>
    </citation>
    <scope>NUCLEOTIDE SEQUENCE [LARGE SCALE GENOMIC DNA]</scope>
    <source>
        <strain evidence="5 6">SS14</strain>
    </source>
</reference>
<organism evidence="5 6">
    <name type="scientific">Sphaerobolus stellatus (strain SS14)</name>
    <dbReference type="NCBI Taxonomy" id="990650"/>
    <lineage>
        <taxon>Eukaryota</taxon>
        <taxon>Fungi</taxon>
        <taxon>Dikarya</taxon>
        <taxon>Basidiomycota</taxon>
        <taxon>Agaricomycotina</taxon>
        <taxon>Agaricomycetes</taxon>
        <taxon>Phallomycetidae</taxon>
        <taxon>Geastrales</taxon>
        <taxon>Sphaerobolaceae</taxon>
        <taxon>Sphaerobolus</taxon>
    </lineage>
</organism>
<feature type="compositionally biased region" description="Gly residues" evidence="3">
    <location>
        <begin position="1"/>
        <end position="14"/>
    </location>
</feature>
<feature type="non-terminal residue" evidence="5">
    <location>
        <position position="106"/>
    </location>
</feature>
<dbReference type="PRINTS" id="PR00153">
    <property type="entry name" value="CSAPPISMRASE"/>
</dbReference>
<feature type="non-terminal residue" evidence="5">
    <location>
        <position position="1"/>
    </location>
</feature>
<evidence type="ECO:0000256" key="2">
    <source>
        <dbReference type="RuleBase" id="RU363019"/>
    </source>
</evidence>
<comment type="function">
    <text evidence="2">PPIases accelerate the folding of proteins. It catalyzes the cis-trans isomerization of proline imidic peptide bonds in oligopeptides.</text>
</comment>
<dbReference type="GO" id="GO:0071013">
    <property type="term" value="C:catalytic step 2 spliceosome"/>
    <property type="evidence" value="ECO:0007669"/>
    <property type="project" value="TreeGrafter"/>
</dbReference>
<dbReference type="PANTHER" id="PTHR45625:SF1">
    <property type="entry name" value="RING-TYPE E3 UBIQUITIN-PROTEIN LIGASE PPIL2"/>
    <property type="match status" value="1"/>
</dbReference>
<evidence type="ECO:0000313" key="5">
    <source>
        <dbReference type="EMBL" id="KIJ32039.1"/>
    </source>
</evidence>
<sequence>QTGDPTGTGSGGESYWGTPFRDEFDNKNAAKHDSRGVLAMANRGPGTNGSQWYITFREAPNLDGKHTVFGKLVGGDDILDALEKLPRKDGTERPAKTVKIKEVVMY</sequence>
<protein>
    <recommendedName>
        <fullName evidence="2">Peptidyl-prolyl cis-trans isomerase</fullName>
        <shortName evidence="2">PPIase</shortName>
        <ecNumber evidence="2">5.2.1.8</ecNumber>
    </recommendedName>
</protein>
<evidence type="ECO:0000256" key="3">
    <source>
        <dbReference type="SAM" id="MobiDB-lite"/>
    </source>
</evidence>
<name>A0A0C9UBL9_SPHS4</name>
<evidence type="ECO:0000256" key="1">
    <source>
        <dbReference type="ARBA" id="ARBA00000971"/>
    </source>
</evidence>
<dbReference type="InterPro" id="IPR044666">
    <property type="entry name" value="Cyclophilin_A-like"/>
</dbReference>
<keyword evidence="6" id="KW-1185">Reference proteome</keyword>
<dbReference type="Gene3D" id="2.40.100.10">
    <property type="entry name" value="Cyclophilin-like"/>
    <property type="match status" value="1"/>
</dbReference>
<dbReference type="OrthoDB" id="407558at2759"/>
<dbReference type="InterPro" id="IPR002130">
    <property type="entry name" value="Cyclophilin-type_PPIase_dom"/>
</dbReference>
<keyword evidence="2" id="KW-0697">Rotamase</keyword>
<dbReference type="EC" id="5.2.1.8" evidence="2"/>
<dbReference type="EMBL" id="KN837232">
    <property type="protein sequence ID" value="KIJ32039.1"/>
    <property type="molecule type" value="Genomic_DNA"/>
</dbReference>
<dbReference type="InterPro" id="IPR029000">
    <property type="entry name" value="Cyclophilin-like_dom_sf"/>
</dbReference>
<keyword evidence="2" id="KW-0413">Isomerase</keyword>
<dbReference type="PANTHER" id="PTHR45625">
    <property type="entry name" value="PEPTIDYL-PROLYL CIS-TRANS ISOMERASE-RELATED"/>
    <property type="match status" value="1"/>
</dbReference>
<feature type="domain" description="PPIase cyclophilin-type" evidence="4">
    <location>
        <begin position="1"/>
        <end position="105"/>
    </location>
</feature>
<evidence type="ECO:0000259" key="4">
    <source>
        <dbReference type="PROSITE" id="PS50072"/>
    </source>
</evidence>
<proteinExistence type="inferred from homology"/>
<dbReference type="AlphaFoldDB" id="A0A0C9UBL9"/>
<dbReference type="Proteomes" id="UP000054279">
    <property type="component" value="Unassembled WGS sequence"/>
</dbReference>
<gene>
    <name evidence="5" type="ORF">M422DRAFT_111421</name>
</gene>
<comment type="similarity">
    <text evidence="2">Belongs to the cyclophilin-type PPIase family.</text>
</comment>
<dbReference type="GO" id="GO:0003755">
    <property type="term" value="F:peptidyl-prolyl cis-trans isomerase activity"/>
    <property type="evidence" value="ECO:0007669"/>
    <property type="project" value="UniProtKB-UniRule"/>
</dbReference>
<comment type="catalytic activity">
    <reaction evidence="1 2">
        <text>[protein]-peptidylproline (omega=180) = [protein]-peptidylproline (omega=0)</text>
        <dbReference type="Rhea" id="RHEA:16237"/>
        <dbReference type="Rhea" id="RHEA-COMP:10747"/>
        <dbReference type="Rhea" id="RHEA-COMP:10748"/>
        <dbReference type="ChEBI" id="CHEBI:83833"/>
        <dbReference type="ChEBI" id="CHEBI:83834"/>
        <dbReference type="EC" id="5.2.1.8"/>
    </reaction>
</comment>
<feature type="region of interest" description="Disordered" evidence="3">
    <location>
        <begin position="1"/>
        <end position="26"/>
    </location>
</feature>
<dbReference type="Pfam" id="PF00160">
    <property type="entry name" value="Pro_isomerase"/>
    <property type="match status" value="1"/>
</dbReference>